<evidence type="ECO:0000313" key="3">
    <source>
        <dbReference type="EMBL" id="STZ58627.1"/>
    </source>
</evidence>
<name>A0A378TEL5_9MYCO</name>
<reference evidence="3 4" key="1">
    <citation type="submission" date="2018-06" db="EMBL/GenBank/DDBJ databases">
        <authorList>
            <consortium name="Pathogen Informatics"/>
            <person name="Doyle S."/>
        </authorList>
    </citation>
    <scope>NUCLEOTIDE SEQUENCE [LARGE SCALE GENOMIC DNA]</scope>
    <source>
        <strain evidence="3 4">NCTC10821</strain>
    </source>
</reference>
<feature type="region of interest" description="Disordered" evidence="1">
    <location>
        <begin position="1"/>
        <end position="58"/>
    </location>
</feature>
<evidence type="ECO:0000256" key="1">
    <source>
        <dbReference type="SAM" id="MobiDB-lite"/>
    </source>
</evidence>
<dbReference type="EMBL" id="UGQT01000001">
    <property type="protein sequence ID" value="STZ58627.1"/>
    <property type="molecule type" value="Genomic_DNA"/>
</dbReference>
<sequence length="94" mass="9424">MSVSAAFPSPGSGAPGAPPPLKRPLTPADGVPATTREQAEPSAAPQPVTTHSAGAPTHLTAAAAMTGVAIGLELARLIGRRRPHHRTNGPRRAG</sequence>
<keyword evidence="2" id="KW-0812">Transmembrane</keyword>
<organism evidence="3 4">
    <name type="scientific">Mycolicibacterium tokaiense</name>
    <dbReference type="NCBI Taxonomy" id="39695"/>
    <lineage>
        <taxon>Bacteria</taxon>
        <taxon>Bacillati</taxon>
        <taxon>Actinomycetota</taxon>
        <taxon>Actinomycetes</taxon>
        <taxon>Mycobacteriales</taxon>
        <taxon>Mycobacteriaceae</taxon>
        <taxon>Mycolicibacterium</taxon>
    </lineage>
</organism>
<protein>
    <submittedName>
        <fullName evidence="3">Uncharacterized protein</fullName>
    </submittedName>
</protein>
<proteinExistence type="predicted"/>
<feature type="compositionally biased region" description="Low complexity" evidence="1">
    <location>
        <begin position="1"/>
        <end position="12"/>
    </location>
</feature>
<dbReference type="AlphaFoldDB" id="A0A378TEL5"/>
<keyword evidence="2" id="KW-0472">Membrane</keyword>
<feature type="transmembrane region" description="Helical" evidence="2">
    <location>
        <begin position="59"/>
        <end position="78"/>
    </location>
</feature>
<gene>
    <name evidence="3" type="ORF">NCTC10821_02141</name>
</gene>
<evidence type="ECO:0000313" key="4">
    <source>
        <dbReference type="Proteomes" id="UP000254978"/>
    </source>
</evidence>
<evidence type="ECO:0000256" key="2">
    <source>
        <dbReference type="SAM" id="Phobius"/>
    </source>
</evidence>
<keyword evidence="4" id="KW-1185">Reference proteome</keyword>
<accession>A0A378TEL5</accession>
<dbReference type="Proteomes" id="UP000254978">
    <property type="component" value="Unassembled WGS sequence"/>
</dbReference>
<dbReference type="RefSeq" id="WP_147289321.1">
    <property type="nucleotide sequence ID" value="NZ_UGQT01000001.1"/>
</dbReference>
<keyword evidence="2" id="KW-1133">Transmembrane helix</keyword>